<dbReference type="Proteomes" id="UP001610335">
    <property type="component" value="Unassembled WGS sequence"/>
</dbReference>
<organism evidence="2 3">
    <name type="scientific">Aspergillus cavernicola</name>
    <dbReference type="NCBI Taxonomy" id="176166"/>
    <lineage>
        <taxon>Eukaryota</taxon>
        <taxon>Fungi</taxon>
        <taxon>Dikarya</taxon>
        <taxon>Ascomycota</taxon>
        <taxon>Pezizomycotina</taxon>
        <taxon>Eurotiomycetes</taxon>
        <taxon>Eurotiomycetidae</taxon>
        <taxon>Eurotiales</taxon>
        <taxon>Aspergillaceae</taxon>
        <taxon>Aspergillus</taxon>
        <taxon>Aspergillus subgen. Nidulantes</taxon>
    </lineage>
</organism>
<keyword evidence="3" id="KW-1185">Reference proteome</keyword>
<evidence type="ECO:0000313" key="3">
    <source>
        <dbReference type="Proteomes" id="UP001610335"/>
    </source>
</evidence>
<protein>
    <recommendedName>
        <fullName evidence="1">JmjC domain-containing protein</fullName>
    </recommendedName>
</protein>
<dbReference type="Gene3D" id="2.60.120.650">
    <property type="entry name" value="Cupin"/>
    <property type="match status" value="1"/>
</dbReference>
<dbReference type="PROSITE" id="PS51184">
    <property type="entry name" value="JMJC"/>
    <property type="match status" value="1"/>
</dbReference>
<evidence type="ECO:0000313" key="2">
    <source>
        <dbReference type="EMBL" id="KAL2816400.1"/>
    </source>
</evidence>
<accession>A0ABR4HLM9</accession>
<dbReference type="EMBL" id="JBFXLS010000101">
    <property type="protein sequence ID" value="KAL2816400.1"/>
    <property type="molecule type" value="Genomic_DNA"/>
</dbReference>
<dbReference type="InterPro" id="IPR003347">
    <property type="entry name" value="JmjC_dom"/>
</dbReference>
<sequence>MGFTPDDLLDILVHQRKTLGENLSLQTKHDQHLLKFYLHTYNQSTPDSRRVSFRLQCIRKQLGDYIWILVATSVTSTQISRLQNFEEFLKKINSWIRNDPIPKTLDEKAEQRLQVFDNNRDSTLANAKLIGKRLSRCKGREWKDKRLFPSGVGSRVADTLTSDPSIEIGTNANQGVQDKQGFLRSIEAVCQVDEGSIIRVTCDEELNKVLAQRFMAAILWRGYTQHYPLHGIPSSPLDLLQELPQYNIEQLDVYNYAATTEKEINYKEDLDKIVEHFKAPGESRPPWNFLDIRNQILSRVPVHVNRVDLLRLARRRQAGSASKSCQQPLQQDYADHEFFLLSSRNSVSPLHVDTAGQLTYIIGISGRKVWYLPRKLTSETYEILATLGSHIPETYCDGWIKIEIMPGDLL</sequence>
<gene>
    <name evidence="2" type="ORF">BDW59DRAFT_9848</name>
</gene>
<dbReference type="SUPFAM" id="SSF51197">
    <property type="entry name" value="Clavaminate synthase-like"/>
    <property type="match status" value="1"/>
</dbReference>
<feature type="domain" description="JmjC" evidence="1">
    <location>
        <begin position="281"/>
        <end position="410"/>
    </location>
</feature>
<name>A0ABR4HLM9_9EURO</name>
<reference evidence="2 3" key="1">
    <citation type="submission" date="2024-07" db="EMBL/GenBank/DDBJ databases">
        <title>Section-level genome sequencing and comparative genomics of Aspergillus sections Usti and Cavernicolus.</title>
        <authorList>
            <consortium name="Lawrence Berkeley National Laboratory"/>
            <person name="Nybo J.L."/>
            <person name="Vesth T.C."/>
            <person name="Theobald S."/>
            <person name="Frisvad J.C."/>
            <person name="Larsen T.O."/>
            <person name="Kjaerboelling I."/>
            <person name="Rothschild-Mancinelli K."/>
            <person name="Lyhne E.K."/>
            <person name="Kogle M.E."/>
            <person name="Barry K."/>
            <person name="Clum A."/>
            <person name="Na H."/>
            <person name="Ledsgaard L."/>
            <person name="Lin J."/>
            <person name="Lipzen A."/>
            <person name="Kuo A."/>
            <person name="Riley R."/>
            <person name="Mondo S."/>
            <person name="LaButti K."/>
            <person name="Haridas S."/>
            <person name="Pangalinan J."/>
            <person name="Salamov A.A."/>
            <person name="Simmons B.A."/>
            <person name="Magnuson J.K."/>
            <person name="Chen J."/>
            <person name="Drula E."/>
            <person name="Henrissat B."/>
            <person name="Wiebenga A."/>
            <person name="Lubbers R.J."/>
            <person name="Gomes A.C."/>
            <person name="Makela M.R."/>
            <person name="Stajich J."/>
            <person name="Grigoriev I.V."/>
            <person name="Mortensen U.H."/>
            <person name="De vries R.P."/>
            <person name="Baker S.E."/>
            <person name="Andersen M.R."/>
        </authorList>
    </citation>
    <scope>NUCLEOTIDE SEQUENCE [LARGE SCALE GENOMIC DNA]</scope>
    <source>
        <strain evidence="2 3">CBS 600.67</strain>
    </source>
</reference>
<proteinExistence type="predicted"/>
<comment type="caution">
    <text evidence="2">The sequence shown here is derived from an EMBL/GenBank/DDBJ whole genome shotgun (WGS) entry which is preliminary data.</text>
</comment>
<evidence type="ECO:0000259" key="1">
    <source>
        <dbReference type="PROSITE" id="PS51184"/>
    </source>
</evidence>